<comment type="caution">
    <text evidence="1">The sequence shown here is derived from an EMBL/GenBank/DDBJ whole genome shotgun (WGS) entry which is preliminary data.</text>
</comment>
<protein>
    <submittedName>
        <fullName evidence="1">Uncharacterized protein</fullName>
    </submittedName>
</protein>
<name>A0ACC0BS32_CATRO</name>
<accession>A0ACC0BS32</accession>
<organism evidence="1 2">
    <name type="scientific">Catharanthus roseus</name>
    <name type="common">Madagascar periwinkle</name>
    <name type="synonym">Vinca rosea</name>
    <dbReference type="NCBI Taxonomy" id="4058"/>
    <lineage>
        <taxon>Eukaryota</taxon>
        <taxon>Viridiplantae</taxon>
        <taxon>Streptophyta</taxon>
        <taxon>Embryophyta</taxon>
        <taxon>Tracheophyta</taxon>
        <taxon>Spermatophyta</taxon>
        <taxon>Magnoliopsida</taxon>
        <taxon>eudicotyledons</taxon>
        <taxon>Gunneridae</taxon>
        <taxon>Pentapetalae</taxon>
        <taxon>asterids</taxon>
        <taxon>lamiids</taxon>
        <taxon>Gentianales</taxon>
        <taxon>Apocynaceae</taxon>
        <taxon>Rauvolfioideae</taxon>
        <taxon>Vinceae</taxon>
        <taxon>Catharanthinae</taxon>
        <taxon>Catharanthus</taxon>
    </lineage>
</organism>
<dbReference type="EMBL" id="CM044702">
    <property type="protein sequence ID" value="KAI5675372.1"/>
    <property type="molecule type" value="Genomic_DNA"/>
</dbReference>
<evidence type="ECO:0000313" key="2">
    <source>
        <dbReference type="Proteomes" id="UP001060085"/>
    </source>
</evidence>
<reference evidence="2" key="1">
    <citation type="journal article" date="2023" name="Nat. Plants">
        <title>Single-cell RNA sequencing provides a high-resolution roadmap for understanding the multicellular compartmentation of specialized metabolism.</title>
        <authorList>
            <person name="Sun S."/>
            <person name="Shen X."/>
            <person name="Li Y."/>
            <person name="Li Y."/>
            <person name="Wang S."/>
            <person name="Li R."/>
            <person name="Zhang H."/>
            <person name="Shen G."/>
            <person name="Guo B."/>
            <person name="Wei J."/>
            <person name="Xu J."/>
            <person name="St-Pierre B."/>
            <person name="Chen S."/>
            <person name="Sun C."/>
        </authorList>
    </citation>
    <scope>NUCLEOTIDE SEQUENCE [LARGE SCALE GENOMIC DNA]</scope>
</reference>
<proteinExistence type="predicted"/>
<evidence type="ECO:0000313" key="1">
    <source>
        <dbReference type="EMBL" id="KAI5675372.1"/>
    </source>
</evidence>
<keyword evidence="2" id="KW-1185">Reference proteome</keyword>
<dbReference type="Proteomes" id="UP001060085">
    <property type="component" value="Linkage Group LG02"/>
</dbReference>
<sequence length="335" mass="40414">MSPYNYEVLKKYIDLEKKRGNQIGVRRIFEKALEDLPFGRKEWTDYIYLWLDYAYFEEFEAKDIEKARGIYSRCTRLISRYGMFLFPEVWISAAKLEINESDFDKARTLLESGIEKSPAREIFQIYIEMEFKLGHVIRCQTLFMRYVQWSKDDDFCSWIEYTNFEKSQLNPNRARFIYDIAISQPALYKCRQLWDSYIDFEVSEGEFDKARELFEILLKRTKNVNVWIKYARFEAFMVKDVFHEKDVVKLDEKLKQNEEEIVDVETSIQRVRDIFRKGFDYFRSCEKPHVEEWARDILLKEWEILERGFGSFGDVNLVIEKASRLNRKNHGILLS</sequence>
<gene>
    <name evidence="1" type="ORF">M9H77_06322</name>
</gene>